<feature type="region of interest" description="Disordered" evidence="1">
    <location>
        <begin position="68"/>
        <end position="92"/>
    </location>
</feature>
<evidence type="ECO:0000313" key="2">
    <source>
        <dbReference type="EMBL" id="KAA0019870.1"/>
    </source>
</evidence>
<keyword evidence="3" id="KW-1185">Reference proteome</keyword>
<dbReference type="InterPro" id="IPR007236">
    <property type="entry name" value="SlyX"/>
</dbReference>
<dbReference type="Gene3D" id="1.20.5.300">
    <property type="match status" value="1"/>
</dbReference>
<dbReference type="EMBL" id="VTPX01000002">
    <property type="protein sequence ID" value="KAA0019870.1"/>
    <property type="molecule type" value="Genomic_DNA"/>
</dbReference>
<feature type="compositionally biased region" description="Polar residues" evidence="1">
    <location>
        <begin position="8"/>
        <end position="20"/>
    </location>
</feature>
<evidence type="ECO:0000256" key="1">
    <source>
        <dbReference type="SAM" id="MobiDB-lite"/>
    </source>
</evidence>
<sequence>MKDDTQRRQSSTVETPSRTTSEARLDALESRLTFQEDWLETLDRLVRQQATELERLGRVNALMRERLNEQRQAIDEQGGEMPRPEDELPPHY</sequence>
<evidence type="ECO:0000313" key="3">
    <source>
        <dbReference type="Proteomes" id="UP000466024"/>
    </source>
</evidence>
<name>A0A640WHJ0_9GAMM</name>
<reference evidence="2 3" key="1">
    <citation type="submission" date="2019-08" db="EMBL/GenBank/DDBJ databases">
        <title>Bioinformatics analysis of the strain L3 and L5.</title>
        <authorList>
            <person name="Li X."/>
        </authorList>
    </citation>
    <scope>NUCLEOTIDE SEQUENCE [LARGE SCALE GENOMIC DNA]</scope>
    <source>
        <strain evidence="2 3">L3</strain>
    </source>
</reference>
<dbReference type="AlphaFoldDB" id="A0A640WHJ0"/>
<proteinExistence type="predicted"/>
<accession>A0A640WHJ0</accession>
<comment type="caution">
    <text evidence="2">The sequence shown here is derived from an EMBL/GenBank/DDBJ whole genome shotgun (WGS) entry which is preliminary data.</text>
</comment>
<organism evidence="2 3">
    <name type="scientific">Salinicola corii</name>
    <dbReference type="NCBI Taxonomy" id="2606937"/>
    <lineage>
        <taxon>Bacteria</taxon>
        <taxon>Pseudomonadati</taxon>
        <taxon>Pseudomonadota</taxon>
        <taxon>Gammaproteobacteria</taxon>
        <taxon>Oceanospirillales</taxon>
        <taxon>Halomonadaceae</taxon>
        <taxon>Salinicola</taxon>
    </lineage>
</organism>
<feature type="region of interest" description="Disordered" evidence="1">
    <location>
        <begin position="1"/>
        <end position="24"/>
    </location>
</feature>
<gene>
    <name evidence="2" type="ORF">F0A16_06010</name>
</gene>
<dbReference type="RefSeq" id="WP_149434464.1">
    <property type="nucleotide sequence ID" value="NZ_VTPX01000002.1"/>
</dbReference>
<dbReference type="Proteomes" id="UP000466024">
    <property type="component" value="Unassembled WGS sequence"/>
</dbReference>
<protein>
    <submittedName>
        <fullName evidence="2">SlyX family protein</fullName>
    </submittedName>
</protein>
<dbReference type="Pfam" id="PF04102">
    <property type="entry name" value="SlyX"/>
    <property type="match status" value="1"/>
</dbReference>
<feature type="compositionally biased region" description="Basic and acidic residues" evidence="1">
    <location>
        <begin position="82"/>
        <end position="92"/>
    </location>
</feature>